<evidence type="ECO:0000313" key="1">
    <source>
        <dbReference type="EMBL" id="GLY73634.1"/>
    </source>
</evidence>
<dbReference type="Proteomes" id="UP001165074">
    <property type="component" value="Unassembled WGS sequence"/>
</dbReference>
<evidence type="ECO:0000313" key="2">
    <source>
        <dbReference type="EMBL" id="GLY90386.1"/>
    </source>
</evidence>
<keyword evidence="3" id="KW-1185">Reference proteome</keyword>
<comment type="caution">
    <text evidence="2">The sequence shown here is derived from an EMBL/GenBank/DDBJ whole genome shotgun (WGS) entry which is preliminary data.</text>
</comment>
<gene>
    <name evidence="1" type="ORF">Airi01_019010</name>
    <name evidence="2" type="ORF">Airi02_083150</name>
</gene>
<dbReference type="RefSeq" id="WP_285581270.1">
    <property type="nucleotide sequence ID" value="NZ_BSTJ01000002.1"/>
</dbReference>
<dbReference type="AlphaFoldDB" id="A0A9W6S8D4"/>
<organism evidence="2 3">
    <name type="scientific">Actinoallomurus iriomotensis</name>
    <dbReference type="NCBI Taxonomy" id="478107"/>
    <lineage>
        <taxon>Bacteria</taxon>
        <taxon>Bacillati</taxon>
        <taxon>Actinomycetota</taxon>
        <taxon>Actinomycetes</taxon>
        <taxon>Streptosporangiales</taxon>
        <taxon>Thermomonosporaceae</taxon>
        <taxon>Actinoallomurus</taxon>
    </lineage>
</organism>
<dbReference type="EMBL" id="BSTK01000016">
    <property type="protein sequence ID" value="GLY90386.1"/>
    <property type="molecule type" value="Genomic_DNA"/>
</dbReference>
<reference evidence="1" key="1">
    <citation type="submission" date="2023-03" db="EMBL/GenBank/DDBJ databases">
        <title>Actinoallomurus iriomotensis NBRC 103681.</title>
        <authorList>
            <person name="Ichikawa N."/>
            <person name="Sato H."/>
            <person name="Tonouchi N."/>
        </authorList>
    </citation>
    <scope>NUCLEOTIDE SEQUENCE</scope>
    <source>
        <strain evidence="1">NBRC 103681</strain>
    </source>
</reference>
<evidence type="ECO:0000313" key="3">
    <source>
        <dbReference type="Proteomes" id="UP001165074"/>
    </source>
</evidence>
<sequence length="74" mass="8167">MSDRKCTHCGTSGLEPGFIRDAGEGSQGFARWVEGALQRGVFGGAKVMGRPQWAIDVYRCPRCRHLELFAENPV</sequence>
<dbReference type="Proteomes" id="UP001165135">
    <property type="component" value="Unassembled WGS sequence"/>
</dbReference>
<name>A0A9W6S8D4_9ACTN</name>
<accession>A0A9W6S8D4</accession>
<dbReference type="EMBL" id="BSTJ01000002">
    <property type="protein sequence ID" value="GLY73634.1"/>
    <property type="molecule type" value="Genomic_DNA"/>
</dbReference>
<reference evidence="2" key="2">
    <citation type="submission" date="2023-03" db="EMBL/GenBank/DDBJ databases">
        <title>Actinoallomurus iriomotensis NBRC 103684.</title>
        <authorList>
            <person name="Ichikawa N."/>
            <person name="Sato H."/>
            <person name="Tonouchi N."/>
        </authorList>
    </citation>
    <scope>NUCLEOTIDE SEQUENCE</scope>
    <source>
        <strain evidence="2">NBRC 103684</strain>
    </source>
</reference>
<proteinExistence type="predicted"/>
<protein>
    <submittedName>
        <fullName evidence="2">Uncharacterized protein</fullName>
    </submittedName>
</protein>